<dbReference type="EMBL" id="JAPDOG010000002">
    <property type="protein sequence ID" value="MCW3780614.1"/>
    <property type="molecule type" value="Genomic_DNA"/>
</dbReference>
<protein>
    <submittedName>
        <fullName evidence="1">Ferredoxin</fullName>
    </submittedName>
</protein>
<comment type="caution">
    <text evidence="1">The sequence shown here is derived from an EMBL/GenBank/DDBJ whole genome shotgun (WGS) entry which is preliminary data.</text>
</comment>
<accession>A0ABT3IYV8</accession>
<dbReference type="Proteomes" id="UP001207582">
    <property type="component" value="Unassembled WGS sequence"/>
</dbReference>
<evidence type="ECO:0000313" key="2">
    <source>
        <dbReference type="Proteomes" id="UP001207582"/>
    </source>
</evidence>
<name>A0ABT3IYV8_9RHOB</name>
<dbReference type="RefSeq" id="WP_264771062.1">
    <property type="nucleotide sequence ID" value="NZ_JAPDOG010000002.1"/>
</dbReference>
<proteinExistence type="predicted"/>
<sequence>MTTLAAIAERAAAERLAVFGAFHPADGDELEGAETLILFGPAEPGFWGHLTSQPEWRDGAPDPIDRWSARVLGNFAQRLGGRAIFPSDGPPYPPFFRWALRTGRAWPSPVQLLVHDTAGLMVSYRGAIALPQRLALPDAPTASPCADCTAQPCRTACPAAALTPQHYDLPVCHAFLDTREGQDCLSRGCGVRRACPVSRAYGRLAEQSAYHMRRFHP</sequence>
<organism evidence="1 2">
    <name type="scientific">Defluviimonas salinarum</name>
    <dbReference type="NCBI Taxonomy" id="2992147"/>
    <lineage>
        <taxon>Bacteria</taxon>
        <taxon>Pseudomonadati</taxon>
        <taxon>Pseudomonadota</taxon>
        <taxon>Alphaproteobacteria</taxon>
        <taxon>Rhodobacterales</taxon>
        <taxon>Paracoccaceae</taxon>
        <taxon>Albidovulum</taxon>
    </lineage>
</organism>
<keyword evidence="2" id="KW-1185">Reference proteome</keyword>
<gene>
    <name evidence="1" type="ORF">OM960_03330</name>
</gene>
<reference evidence="1 2" key="1">
    <citation type="submission" date="2022-10" db="EMBL/GenBank/DDBJ databases">
        <title>Defluviimonas sp. CAU 1641 isolated from mud.</title>
        <authorList>
            <person name="Kim W."/>
        </authorList>
    </citation>
    <scope>NUCLEOTIDE SEQUENCE [LARGE SCALE GENOMIC DNA]</scope>
    <source>
        <strain evidence="1 2">CAU 1641</strain>
    </source>
</reference>
<evidence type="ECO:0000313" key="1">
    <source>
        <dbReference type="EMBL" id="MCW3780614.1"/>
    </source>
</evidence>